<dbReference type="HOGENOM" id="CLU_032957_9_1_1"/>
<dbReference type="OMA" id="DHANYMG"/>
<protein>
    <recommendedName>
        <fullName evidence="6">Fungal lipase-type domain-containing protein</fullName>
    </recommendedName>
</protein>
<organism evidence="8">
    <name type="scientific">Schizophyllum commune (strain H4-8 / FGSC 9210)</name>
    <name type="common">Split gill fungus</name>
    <dbReference type="NCBI Taxonomy" id="578458"/>
    <lineage>
        <taxon>Eukaryota</taxon>
        <taxon>Fungi</taxon>
        <taxon>Dikarya</taxon>
        <taxon>Basidiomycota</taxon>
        <taxon>Agaricomycotina</taxon>
        <taxon>Agaricomycetes</taxon>
        <taxon>Agaricomycetidae</taxon>
        <taxon>Agaricales</taxon>
        <taxon>Schizophyllaceae</taxon>
        <taxon>Schizophyllum</taxon>
    </lineage>
</organism>
<comment type="catalytic activity">
    <reaction evidence="4">
        <text>a monoacylglycerol + H2O = glycerol + a fatty acid + H(+)</text>
        <dbReference type="Rhea" id="RHEA:15245"/>
        <dbReference type="ChEBI" id="CHEBI:15377"/>
        <dbReference type="ChEBI" id="CHEBI:15378"/>
        <dbReference type="ChEBI" id="CHEBI:17408"/>
        <dbReference type="ChEBI" id="CHEBI:17754"/>
        <dbReference type="ChEBI" id="CHEBI:28868"/>
    </reaction>
</comment>
<dbReference type="Proteomes" id="UP000007431">
    <property type="component" value="Unassembled WGS sequence"/>
</dbReference>
<reference evidence="7 8" key="1">
    <citation type="journal article" date="2010" name="Nat. Biotechnol.">
        <title>Genome sequence of the model mushroom Schizophyllum commune.</title>
        <authorList>
            <person name="Ohm R.A."/>
            <person name="de Jong J.F."/>
            <person name="Lugones L.G."/>
            <person name="Aerts A."/>
            <person name="Kothe E."/>
            <person name="Stajich J.E."/>
            <person name="de Vries R.P."/>
            <person name="Record E."/>
            <person name="Levasseur A."/>
            <person name="Baker S.E."/>
            <person name="Bartholomew K.A."/>
            <person name="Coutinho P.M."/>
            <person name="Erdmann S."/>
            <person name="Fowler T.J."/>
            <person name="Gathman A.C."/>
            <person name="Lombard V."/>
            <person name="Henrissat B."/>
            <person name="Knabe N."/>
            <person name="Kuees U."/>
            <person name="Lilly W.W."/>
            <person name="Lindquist E."/>
            <person name="Lucas S."/>
            <person name="Magnuson J.K."/>
            <person name="Piumi F."/>
            <person name="Raudaskoski M."/>
            <person name="Salamov A."/>
            <person name="Schmutz J."/>
            <person name="Schwarze F.W.M.R."/>
            <person name="vanKuyk P.A."/>
            <person name="Horton J.S."/>
            <person name="Grigoriev I.V."/>
            <person name="Woesten H.A.B."/>
        </authorList>
    </citation>
    <scope>NUCLEOTIDE SEQUENCE [LARGE SCALE GENOMIC DNA]</scope>
    <source>
        <strain evidence="8">H4-8 / FGSC 9210</strain>
    </source>
</reference>
<dbReference type="PANTHER" id="PTHR45856:SF25">
    <property type="entry name" value="FUNGAL LIPASE-LIKE DOMAIN-CONTAINING PROTEIN"/>
    <property type="match status" value="1"/>
</dbReference>
<evidence type="ECO:0000259" key="6">
    <source>
        <dbReference type="Pfam" id="PF01764"/>
    </source>
</evidence>
<feature type="chain" id="PRO_5003120992" description="Fungal lipase-type domain-containing protein" evidence="5">
    <location>
        <begin position="22"/>
        <end position="359"/>
    </location>
</feature>
<dbReference type="InterPro" id="IPR029058">
    <property type="entry name" value="AB_hydrolase_fold"/>
</dbReference>
<dbReference type="VEuPathDB" id="FungiDB:SCHCODRAFT_02641616"/>
<keyword evidence="5" id="KW-0732">Signal</keyword>
<dbReference type="EMBL" id="GL377314">
    <property type="protein sequence ID" value="EFI91968.1"/>
    <property type="molecule type" value="Genomic_DNA"/>
</dbReference>
<keyword evidence="1" id="KW-1015">Disulfide bond</keyword>
<gene>
    <name evidence="7" type="ORF">SCHCODRAFT_61780</name>
</gene>
<comment type="similarity">
    <text evidence="2">Belongs to the AB hydrolase superfamily. Lipase family. Class 3 subfamily.</text>
</comment>
<dbReference type="eggNOG" id="KOG4569">
    <property type="taxonomic scope" value="Eukaryota"/>
</dbReference>
<dbReference type="GO" id="GO:0006629">
    <property type="term" value="P:lipid metabolic process"/>
    <property type="evidence" value="ECO:0007669"/>
    <property type="project" value="InterPro"/>
</dbReference>
<evidence type="ECO:0000313" key="7">
    <source>
        <dbReference type="EMBL" id="EFI91968.1"/>
    </source>
</evidence>
<dbReference type="SUPFAM" id="SSF53474">
    <property type="entry name" value="alpha/beta-Hydrolases"/>
    <property type="match status" value="1"/>
</dbReference>
<evidence type="ECO:0000313" key="8">
    <source>
        <dbReference type="Proteomes" id="UP000007431"/>
    </source>
</evidence>
<evidence type="ECO:0000256" key="2">
    <source>
        <dbReference type="ARBA" id="ARBA00043996"/>
    </source>
</evidence>
<accession>D8QJC3</accession>
<dbReference type="Pfam" id="PF01764">
    <property type="entry name" value="Lipase_3"/>
    <property type="match status" value="1"/>
</dbReference>
<feature type="signal peptide" evidence="5">
    <location>
        <begin position="1"/>
        <end position="21"/>
    </location>
</feature>
<name>D8QJC3_SCHCM</name>
<dbReference type="InParanoid" id="D8QJC3"/>
<evidence type="ECO:0000256" key="1">
    <source>
        <dbReference type="ARBA" id="ARBA00023157"/>
    </source>
</evidence>
<dbReference type="CDD" id="cd00519">
    <property type="entry name" value="Lipase_3"/>
    <property type="match status" value="1"/>
</dbReference>
<dbReference type="InterPro" id="IPR002921">
    <property type="entry name" value="Fungal_lipase-type"/>
</dbReference>
<evidence type="ECO:0000256" key="3">
    <source>
        <dbReference type="ARBA" id="ARBA00047591"/>
    </source>
</evidence>
<keyword evidence="8" id="KW-1185">Reference proteome</keyword>
<sequence length="359" mass="38200">MFQLLPLPVLLALAVVTPVSAAPSLVLPRNVTTLVDRAVTTLSAGAIASFAPYTEFAAAAYCPDGIANWECGDACSATGDFQLSAHGGDGGDVQYYYVGWSPSLSTIIVAHQGTDPTQFESVLTDIDFPQDSLDATLFPGVPSGARVHGGFRDAHADTATAVLAAVRALITAQNTNSVTAVGHSLGGAIAELDAVFLKLNIPDADVKAVTFGKPRVGNPEWAEFVDAKVDGFTRINNKKDLVPILPGRGLGFSHPEGEVHIVEDGVWVECPGNDDADDDECTIQTVPNIFEGNIIDHVSDLSYILDDCGTNRGSVSLVLTPAFTSALSRAECWEEYRYEEMLCLWCEPLVLLSRRASNM</sequence>
<evidence type="ECO:0000256" key="5">
    <source>
        <dbReference type="SAM" id="SignalP"/>
    </source>
</evidence>
<comment type="catalytic activity">
    <reaction evidence="3">
        <text>a diacylglycerol + H2O = a monoacylglycerol + a fatty acid + H(+)</text>
        <dbReference type="Rhea" id="RHEA:32731"/>
        <dbReference type="ChEBI" id="CHEBI:15377"/>
        <dbReference type="ChEBI" id="CHEBI:15378"/>
        <dbReference type="ChEBI" id="CHEBI:17408"/>
        <dbReference type="ChEBI" id="CHEBI:18035"/>
        <dbReference type="ChEBI" id="CHEBI:28868"/>
    </reaction>
</comment>
<evidence type="ECO:0000256" key="4">
    <source>
        <dbReference type="ARBA" id="ARBA00048461"/>
    </source>
</evidence>
<feature type="domain" description="Fungal lipase-type" evidence="6">
    <location>
        <begin position="109"/>
        <end position="247"/>
    </location>
</feature>
<dbReference type="PANTHER" id="PTHR45856">
    <property type="entry name" value="ALPHA/BETA-HYDROLASES SUPERFAMILY PROTEIN"/>
    <property type="match status" value="1"/>
</dbReference>
<dbReference type="Gene3D" id="3.40.50.1820">
    <property type="entry name" value="alpha/beta hydrolase"/>
    <property type="match status" value="1"/>
</dbReference>
<dbReference type="InterPro" id="IPR051218">
    <property type="entry name" value="Sec_MonoDiacylglyc_Lipase"/>
</dbReference>
<dbReference type="AlphaFoldDB" id="D8QJC3"/>
<proteinExistence type="inferred from homology"/>